<organism evidence="2 3">
    <name type="scientific">Streptomyces coeruleoprunus</name>
    <dbReference type="NCBI Taxonomy" id="285563"/>
    <lineage>
        <taxon>Bacteria</taxon>
        <taxon>Bacillati</taxon>
        <taxon>Actinomycetota</taxon>
        <taxon>Actinomycetes</taxon>
        <taxon>Kitasatosporales</taxon>
        <taxon>Streptomycetaceae</taxon>
        <taxon>Streptomyces</taxon>
    </lineage>
</organism>
<dbReference type="EMBL" id="JBHSJD010000002">
    <property type="protein sequence ID" value="MFC5021677.1"/>
    <property type="molecule type" value="Genomic_DNA"/>
</dbReference>
<evidence type="ECO:0008006" key="4">
    <source>
        <dbReference type="Google" id="ProtNLM"/>
    </source>
</evidence>
<sequence length="135" mass="14145">MRAIPVVALLALAPAVLVAGCSVPDSESGAVSAAAARFAARTGAADFRGACRMLSPVTREELAANTGPTCEKALEDAGLADPGGVRTTEVYGHHARVAFDQDTYFLAVYPDGWKVRAAGCVPRPQRPYRCRVKGD</sequence>
<feature type="chain" id="PRO_5047146432" description="Lipoprotein" evidence="1">
    <location>
        <begin position="20"/>
        <end position="135"/>
    </location>
</feature>
<dbReference type="RefSeq" id="WP_345693627.1">
    <property type="nucleotide sequence ID" value="NZ_BAABIT010000001.1"/>
</dbReference>
<gene>
    <name evidence="2" type="ORF">ACFPM3_05870</name>
</gene>
<reference evidence="3" key="1">
    <citation type="journal article" date="2019" name="Int. J. Syst. Evol. Microbiol.">
        <title>The Global Catalogue of Microorganisms (GCM) 10K type strain sequencing project: providing services to taxonomists for standard genome sequencing and annotation.</title>
        <authorList>
            <consortium name="The Broad Institute Genomics Platform"/>
            <consortium name="The Broad Institute Genome Sequencing Center for Infectious Disease"/>
            <person name="Wu L."/>
            <person name="Ma J."/>
        </authorList>
    </citation>
    <scope>NUCLEOTIDE SEQUENCE [LARGE SCALE GENOMIC DNA]</scope>
    <source>
        <strain evidence="3">CGMCC 4.1648</strain>
    </source>
</reference>
<evidence type="ECO:0000313" key="2">
    <source>
        <dbReference type="EMBL" id="MFC5021677.1"/>
    </source>
</evidence>
<dbReference type="Proteomes" id="UP001595829">
    <property type="component" value="Unassembled WGS sequence"/>
</dbReference>
<feature type="signal peptide" evidence="1">
    <location>
        <begin position="1"/>
        <end position="19"/>
    </location>
</feature>
<comment type="caution">
    <text evidence="2">The sequence shown here is derived from an EMBL/GenBank/DDBJ whole genome shotgun (WGS) entry which is preliminary data.</text>
</comment>
<keyword evidence="1" id="KW-0732">Signal</keyword>
<name>A0ABV9X8V2_9ACTN</name>
<accession>A0ABV9X8V2</accession>
<evidence type="ECO:0000313" key="3">
    <source>
        <dbReference type="Proteomes" id="UP001595829"/>
    </source>
</evidence>
<dbReference type="PROSITE" id="PS51257">
    <property type="entry name" value="PROKAR_LIPOPROTEIN"/>
    <property type="match status" value="1"/>
</dbReference>
<proteinExistence type="predicted"/>
<keyword evidence="3" id="KW-1185">Reference proteome</keyword>
<evidence type="ECO:0000256" key="1">
    <source>
        <dbReference type="SAM" id="SignalP"/>
    </source>
</evidence>
<protein>
    <recommendedName>
        <fullName evidence="4">Lipoprotein</fullName>
    </recommendedName>
</protein>